<keyword evidence="2" id="KW-1185">Reference proteome</keyword>
<name>A0A917PK62_9MICO</name>
<sequence>MTYQIDTHALPETPAKHEGSKAYLANAMEFRNLGWGAITSNRGLGRSVGSASVQQQWDCHIAGGWAEWDTWDLELSTPAKSDWFISGPGRVVANGFAPAAFCNWG</sequence>
<reference evidence="1" key="1">
    <citation type="journal article" date="2014" name="Int. J. Syst. Evol. Microbiol.">
        <title>Complete genome sequence of Corynebacterium casei LMG S-19264T (=DSM 44701T), isolated from a smear-ripened cheese.</title>
        <authorList>
            <consortium name="US DOE Joint Genome Institute (JGI-PGF)"/>
            <person name="Walter F."/>
            <person name="Albersmeier A."/>
            <person name="Kalinowski J."/>
            <person name="Ruckert C."/>
        </authorList>
    </citation>
    <scope>NUCLEOTIDE SEQUENCE</scope>
    <source>
        <strain evidence="1">CGMCC 1.8984</strain>
    </source>
</reference>
<dbReference type="Proteomes" id="UP000636956">
    <property type="component" value="Unassembled WGS sequence"/>
</dbReference>
<organism evidence="1 2">
    <name type="scientific">Agromyces bauzanensis</name>
    <dbReference type="NCBI Taxonomy" id="1308924"/>
    <lineage>
        <taxon>Bacteria</taxon>
        <taxon>Bacillati</taxon>
        <taxon>Actinomycetota</taxon>
        <taxon>Actinomycetes</taxon>
        <taxon>Micrococcales</taxon>
        <taxon>Microbacteriaceae</taxon>
        <taxon>Agromyces</taxon>
    </lineage>
</organism>
<accession>A0A917PK62</accession>
<gene>
    <name evidence="1" type="ORF">GCM10011372_20640</name>
</gene>
<comment type="caution">
    <text evidence="1">The sequence shown here is derived from an EMBL/GenBank/DDBJ whole genome shotgun (WGS) entry which is preliminary data.</text>
</comment>
<dbReference type="EMBL" id="BMMD01000010">
    <property type="protein sequence ID" value="GGJ82088.1"/>
    <property type="molecule type" value="Genomic_DNA"/>
</dbReference>
<proteinExistence type="predicted"/>
<protein>
    <submittedName>
        <fullName evidence="1">Uncharacterized protein</fullName>
    </submittedName>
</protein>
<dbReference type="AlphaFoldDB" id="A0A917PK62"/>
<evidence type="ECO:0000313" key="1">
    <source>
        <dbReference type="EMBL" id="GGJ82088.1"/>
    </source>
</evidence>
<evidence type="ECO:0000313" key="2">
    <source>
        <dbReference type="Proteomes" id="UP000636956"/>
    </source>
</evidence>
<reference evidence="1" key="2">
    <citation type="submission" date="2020-09" db="EMBL/GenBank/DDBJ databases">
        <authorList>
            <person name="Sun Q."/>
            <person name="Zhou Y."/>
        </authorList>
    </citation>
    <scope>NUCLEOTIDE SEQUENCE</scope>
    <source>
        <strain evidence="1">CGMCC 1.8984</strain>
    </source>
</reference>